<accession>A0ABZ3HDB1</accession>
<gene>
    <name evidence="2" type="ORF">WCY31_01325</name>
</gene>
<feature type="transmembrane region" description="Helical" evidence="1">
    <location>
        <begin position="20"/>
        <end position="44"/>
    </location>
</feature>
<organism evidence="2 3">
    <name type="scientific">Sulfurimonas diazotrophicus</name>
    <dbReference type="NCBI Taxonomy" id="3131939"/>
    <lineage>
        <taxon>Bacteria</taxon>
        <taxon>Pseudomonadati</taxon>
        <taxon>Campylobacterota</taxon>
        <taxon>Epsilonproteobacteria</taxon>
        <taxon>Campylobacterales</taxon>
        <taxon>Sulfurimonadaceae</taxon>
        <taxon>Sulfurimonas</taxon>
    </lineage>
</organism>
<evidence type="ECO:0000313" key="3">
    <source>
        <dbReference type="Proteomes" id="UP001447842"/>
    </source>
</evidence>
<sequence length="130" mass="14656">MPGQTLPLKDIKPIVAVPDHSLWLLTALVAVGILLLGLLLFWLLKRRRNGGDPKRTEALKRLQALDFSDTKSAVYDFSLLGHFVATPETMPTFRALLAELEPYKYQKSVPALDTALETRLRDFIKEARRG</sequence>
<proteinExistence type="predicted"/>
<reference evidence="2 3" key="1">
    <citation type="submission" date="2024-03" db="EMBL/GenBank/DDBJ databases">
        <title>Sulfurimonas sp. HSL3-1.</title>
        <authorList>
            <person name="Wang S."/>
        </authorList>
    </citation>
    <scope>NUCLEOTIDE SEQUENCE [LARGE SCALE GENOMIC DNA]</scope>
    <source>
        <strain evidence="2 3">HSL3-1</strain>
    </source>
</reference>
<dbReference type="NCBIfam" id="TIGR01167">
    <property type="entry name" value="LPXTG_anchor"/>
    <property type="match status" value="1"/>
</dbReference>
<keyword evidence="1" id="KW-0812">Transmembrane</keyword>
<evidence type="ECO:0000256" key="1">
    <source>
        <dbReference type="SAM" id="Phobius"/>
    </source>
</evidence>
<keyword evidence="1" id="KW-0472">Membrane</keyword>
<dbReference type="Proteomes" id="UP001447842">
    <property type="component" value="Chromosome"/>
</dbReference>
<protein>
    <submittedName>
        <fullName evidence="2">LPXTG cell wall anchor domain-containing protein</fullName>
    </submittedName>
</protein>
<keyword evidence="3" id="KW-1185">Reference proteome</keyword>
<name>A0ABZ3HDB1_9BACT</name>
<dbReference type="EMBL" id="CP147920">
    <property type="protein sequence ID" value="XAU15352.1"/>
    <property type="molecule type" value="Genomic_DNA"/>
</dbReference>
<dbReference type="RefSeq" id="WP_345972854.1">
    <property type="nucleotide sequence ID" value="NZ_CP147920.1"/>
</dbReference>
<evidence type="ECO:0000313" key="2">
    <source>
        <dbReference type="EMBL" id="XAU15352.1"/>
    </source>
</evidence>
<keyword evidence="1" id="KW-1133">Transmembrane helix</keyword>